<dbReference type="PROSITE" id="PS51900">
    <property type="entry name" value="CB"/>
    <property type="match status" value="1"/>
</dbReference>
<proteinExistence type="predicted"/>
<dbReference type="GO" id="GO:0006310">
    <property type="term" value="P:DNA recombination"/>
    <property type="evidence" value="ECO:0007669"/>
    <property type="project" value="UniProtKB-KW"/>
</dbReference>
<evidence type="ECO:0000313" key="9">
    <source>
        <dbReference type="Proteomes" id="UP000318825"/>
    </source>
</evidence>
<dbReference type="InterPro" id="IPR013762">
    <property type="entry name" value="Integrase-like_cat_sf"/>
</dbReference>
<dbReference type="Proteomes" id="UP000318825">
    <property type="component" value="Unassembled WGS sequence"/>
</dbReference>
<keyword evidence="1" id="KW-0229">DNA integration</keyword>
<dbReference type="PROSITE" id="PS51898">
    <property type="entry name" value="TYR_RECOMBINASE"/>
    <property type="match status" value="1"/>
</dbReference>
<organism evidence="8 9">
    <name type="scientific">Nitrobacter winogradskyi</name>
    <name type="common">Nitrobacter agilis</name>
    <dbReference type="NCBI Taxonomy" id="913"/>
    <lineage>
        <taxon>Bacteria</taxon>
        <taxon>Pseudomonadati</taxon>
        <taxon>Pseudomonadota</taxon>
        <taxon>Alphaproteobacteria</taxon>
        <taxon>Hyphomicrobiales</taxon>
        <taxon>Nitrobacteraceae</taxon>
        <taxon>Nitrobacter</taxon>
    </lineage>
</organism>
<evidence type="ECO:0000256" key="4">
    <source>
        <dbReference type="PROSITE-ProRule" id="PRU01248"/>
    </source>
</evidence>
<evidence type="ECO:0000313" key="8">
    <source>
        <dbReference type="EMBL" id="GEC16429.1"/>
    </source>
</evidence>
<evidence type="ECO:0000256" key="3">
    <source>
        <dbReference type="ARBA" id="ARBA00023172"/>
    </source>
</evidence>
<dbReference type="AlphaFoldDB" id="A0A4Y3WF56"/>
<keyword evidence="3" id="KW-0233">DNA recombination</keyword>
<dbReference type="Gene3D" id="1.10.443.10">
    <property type="entry name" value="Intergrase catalytic core"/>
    <property type="match status" value="1"/>
</dbReference>
<dbReference type="InterPro" id="IPR002104">
    <property type="entry name" value="Integrase_catalytic"/>
</dbReference>
<evidence type="ECO:0000256" key="1">
    <source>
        <dbReference type="ARBA" id="ARBA00022908"/>
    </source>
</evidence>
<protein>
    <submittedName>
        <fullName evidence="8">Integrase</fullName>
    </submittedName>
</protein>
<name>A0A4Y3WF56_NITWI</name>
<comment type="caution">
    <text evidence="8">The sequence shown here is derived from an EMBL/GenBank/DDBJ whole genome shotgun (WGS) entry which is preliminary data.</text>
</comment>
<feature type="domain" description="Core-binding (CB)" evidence="7">
    <location>
        <begin position="1"/>
        <end position="35"/>
    </location>
</feature>
<sequence length="285" mass="32221">MQPRHVRLLRDELRSTPAAANQRLKALRALFNWANEADETTVNPTLGVKRIPYATDGHHTWTDAEIAQYQARHAVGTKARLAFDLLRFIAFRREDVVRLGREHICNGRIMYRQAKNEHRNPVDIDIPLHPELAASIAATATGDKTFLVTEFCKAFTANGFGNKFKDWCRQADLPHCSAHGIRKATATTLAENAATAHEIMSITGHRTLEEVERYTKAARMRKMADAAMTKLAQTKHRSKAEQDLSHRVNQWDNSPEKPNETNDNESLWRSLGESNPCFSLERAAS</sequence>
<dbReference type="InterPro" id="IPR011010">
    <property type="entry name" value="DNA_brk_join_enz"/>
</dbReference>
<accession>A0A4Y3WF56</accession>
<dbReference type="GO" id="GO:0015074">
    <property type="term" value="P:DNA integration"/>
    <property type="evidence" value="ECO:0007669"/>
    <property type="project" value="UniProtKB-KW"/>
</dbReference>
<feature type="region of interest" description="Disordered" evidence="5">
    <location>
        <begin position="232"/>
        <end position="272"/>
    </location>
</feature>
<feature type="domain" description="Tyr recombinase" evidence="6">
    <location>
        <begin position="50"/>
        <end position="228"/>
    </location>
</feature>
<gene>
    <name evidence="8" type="ORF">NWI01_23210</name>
</gene>
<dbReference type="EMBL" id="BJNF01000062">
    <property type="protein sequence ID" value="GEC16429.1"/>
    <property type="molecule type" value="Genomic_DNA"/>
</dbReference>
<reference evidence="8 9" key="1">
    <citation type="submission" date="2019-06" db="EMBL/GenBank/DDBJ databases">
        <title>Whole genome shotgun sequence of Nitrobacter winogradskyi NBRC 14297.</title>
        <authorList>
            <person name="Hosoyama A."/>
            <person name="Uohara A."/>
            <person name="Ohji S."/>
            <person name="Ichikawa N."/>
        </authorList>
    </citation>
    <scope>NUCLEOTIDE SEQUENCE [LARGE SCALE GENOMIC DNA]</scope>
    <source>
        <strain evidence="8 9">NBRC 14297</strain>
    </source>
</reference>
<dbReference type="InterPro" id="IPR044068">
    <property type="entry name" value="CB"/>
</dbReference>
<evidence type="ECO:0000256" key="5">
    <source>
        <dbReference type="SAM" id="MobiDB-lite"/>
    </source>
</evidence>
<dbReference type="Pfam" id="PF00589">
    <property type="entry name" value="Phage_integrase"/>
    <property type="match status" value="1"/>
</dbReference>
<dbReference type="SUPFAM" id="SSF56349">
    <property type="entry name" value="DNA breaking-rejoining enzymes"/>
    <property type="match status" value="1"/>
</dbReference>
<evidence type="ECO:0000256" key="2">
    <source>
        <dbReference type="ARBA" id="ARBA00023125"/>
    </source>
</evidence>
<evidence type="ECO:0000259" key="6">
    <source>
        <dbReference type="PROSITE" id="PS51898"/>
    </source>
</evidence>
<keyword evidence="2 4" id="KW-0238">DNA-binding</keyword>
<evidence type="ECO:0000259" key="7">
    <source>
        <dbReference type="PROSITE" id="PS51900"/>
    </source>
</evidence>
<dbReference type="GO" id="GO:0003677">
    <property type="term" value="F:DNA binding"/>
    <property type="evidence" value="ECO:0007669"/>
    <property type="project" value="UniProtKB-UniRule"/>
</dbReference>